<dbReference type="EMBL" id="OW152817">
    <property type="protein sequence ID" value="CAH2068596.1"/>
    <property type="molecule type" value="Genomic_DNA"/>
</dbReference>
<protein>
    <submittedName>
        <fullName evidence="1">Uncharacterized protein</fullName>
    </submittedName>
</protein>
<keyword evidence="2" id="KW-1185">Reference proteome</keyword>
<evidence type="ECO:0000313" key="2">
    <source>
        <dbReference type="Proteomes" id="UP000837857"/>
    </source>
</evidence>
<accession>A0ABN8J3Y8</accession>
<feature type="non-terminal residue" evidence="1">
    <location>
        <position position="1"/>
    </location>
</feature>
<reference evidence="1" key="1">
    <citation type="submission" date="2022-03" db="EMBL/GenBank/DDBJ databases">
        <authorList>
            <person name="Martin H S."/>
        </authorList>
    </citation>
    <scope>NUCLEOTIDE SEQUENCE</scope>
</reference>
<dbReference type="Proteomes" id="UP000837857">
    <property type="component" value="Chromosome 5"/>
</dbReference>
<name>A0ABN8J3Y8_9NEOP</name>
<organism evidence="1 2">
    <name type="scientific">Iphiclides podalirius</name>
    <name type="common">scarce swallowtail</name>
    <dbReference type="NCBI Taxonomy" id="110791"/>
    <lineage>
        <taxon>Eukaryota</taxon>
        <taxon>Metazoa</taxon>
        <taxon>Ecdysozoa</taxon>
        <taxon>Arthropoda</taxon>
        <taxon>Hexapoda</taxon>
        <taxon>Insecta</taxon>
        <taxon>Pterygota</taxon>
        <taxon>Neoptera</taxon>
        <taxon>Endopterygota</taxon>
        <taxon>Lepidoptera</taxon>
        <taxon>Glossata</taxon>
        <taxon>Ditrysia</taxon>
        <taxon>Papilionoidea</taxon>
        <taxon>Papilionidae</taxon>
        <taxon>Papilioninae</taxon>
        <taxon>Iphiclides</taxon>
    </lineage>
</organism>
<evidence type="ECO:0000313" key="1">
    <source>
        <dbReference type="EMBL" id="CAH2068596.1"/>
    </source>
</evidence>
<proteinExistence type="predicted"/>
<gene>
    <name evidence="1" type="ORF">IPOD504_LOCUS14438</name>
</gene>
<sequence length="85" mass="9629">MQELLETTSWDVSAAVSHYPEERYLACALLAWQQLGHGDANSLYQFIQSKFNATDGNETDSFATEDFYILSTSDISFQRSKIIVI</sequence>